<sequence length="44" mass="4300">MMLVTAAVEPSAPAGARVPPEEPDGSGRTVGEVPDPGERGAGAL</sequence>
<dbReference type="EMBL" id="CADCUS010000402">
    <property type="protein sequence ID" value="CAA9422297.1"/>
    <property type="molecule type" value="Genomic_DNA"/>
</dbReference>
<proteinExistence type="predicted"/>
<protein>
    <submittedName>
        <fullName evidence="2">Uncharacterized protein</fullName>
    </submittedName>
</protein>
<organism evidence="2">
    <name type="scientific">uncultured Pseudonocardia sp</name>
    <dbReference type="NCBI Taxonomy" id="211455"/>
    <lineage>
        <taxon>Bacteria</taxon>
        <taxon>Bacillati</taxon>
        <taxon>Actinomycetota</taxon>
        <taxon>Actinomycetes</taxon>
        <taxon>Pseudonocardiales</taxon>
        <taxon>Pseudonocardiaceae</taxon>
        <taxon>Pseudonocardia</taxon>
        <taxon>environmental samples</taxon>
    </lineage>
</organism>
<evidence type="ECO:0000256" key="1">
    <source>
        <dbReference type="SAM" id="MobiDB-lite"/>
    </source>
</evidence>
<name>A0A6J4PRU6_9PSEU</name>
<gene>
    <name evidence="2" type="ORF">AVDCRST_MAG66-2738</name>
</gene>
<dbReference type="AlphaFoldDB" id="A0A6J4PRU6"/>
<reference evidence="2" key="1">
    <citation type="submission" date="2020-02" db="EMBL/GenBank/DDBJ databases">
        <authorList>
            <person name="Meier V. D."/>
        </authorList>
    </citation>
    <scope>NUCLEOTIDE SEQUENCE</scope>
    <source>
        <strain evidence="2">AVDCRST_MAG66</strain>
    </source>
</reference>
<evidence type="ECO:0000313" key="2">
    <source>
        <dbReference type="EMBL" id="CAA9422297.1"/>
    </source>
</evidence>
<feature type="region of interest" description="Disordered" evidence="1">
    <location>
        <begin position="1"/>
        <end position="44"/>
    </location>
</feature>
<accession>A0A6J4PRU6</accession>